<dbReference type="Pfam" id="PF23568">
    <property type="entry name" value="ARM_LIN"/>
    <property type="match status" value="1"/>
</dbReference>
<accession>A0A834W207</accession>
<evidence type="ECO:0000259" key="3">
    <source>
        <dbReference type="Pfam" id="PF23628"/>
    </source>
</evidence>
<dbReference type="SUPFAM" id="SSF48371">
    <property type="entry name" value="ARM repeat"/>
    <property type="match status" value="1"/>
</dbReference>
<evidence type="ECO:0000259" key="2">
    <source>
        <dbReference type="Pfam" id="PF23568"/>
    </source>
</evidence>
<proteinExistence type="predicted"/>
<dbReference type="Pfam" id="PF23628">
    <property type="entry name" value="ARM_LIN_C"/>
    <property type="match status" value="1"/>
</dbReference>
<evidence type="ECO:0000313" key="6">
    <source>
        <dbReference type="Proteomes" id="UP000634136"/>
    </source>
</evidence>
<evidence type="ECO:0000256" key="1">
    <source>
        <dbReference type="SAM" id="MobiDB-lite"/>
    </source>
</evidence>
<dbReference type="InterPro" id="IPR056514">
    <property type="entry name" value="ARM_LIN_2nd"/>
</dbReference>
<feature type="domain" description="Putative E3 ubiquitin-protein ligase LIN ARM-like" evidence="3">
    <location>
        <begin position="618"/>
        <end position="988"/>
    </location>
</feature>
<feature type="domain" description="Putative E3 ubiquitin-protein ligase LIN N-terminal" evidence="2">
    <location>
        <begin position="100"/>
        <end position="338"/>
    </location>
</feature>
<dbReference type="EMBL" id="JAAIUW010000013">
    <property type="protein sequence ID" value="KAF7801379.1"/>
    <property type="molecule type" value="Genomic_DNA"/>
</dbReference>
<reference evidence="5" key="1">
    <citation type="submission" date="2020-09" db="EMBL/GenBank/DDBJ databases">
        <title>Genome-Enabled Discovery of Anthraquinone Biosynthesis in Senna tora.</title>
        <authorList>
            <person name="Kang S.-H."/>
            <person name="Pandey R.P."/>
            <person name="Lee C.-M."/>
            <person name="Sim J.-S."/>
            <person name="Jeong J.-T."/>
            <person name="Choi B.-S."/>
            <person name="Jung M."/>
            <person name="Ginzburg D."/>
            <person name="Zhao K."/>
            <person name="Won S.Y."/>
            <person name="Oh T.-J."/>
            <person name="Yu Y."/>
            <person name="Kim N.-H."/>
            <person name="Lee O.R."/>
            <person name="Lee T.-H."/>
            <person name="Bashyal P."/>
            <person name="Kim T.-S."/>
            <person name="Lee W.-H."/>
            <person name="Kawkins C."/>
            <person name="Kim C.-K."/>
            <person name="Kim J.S."/>
            <person name="Ahn B.O."/>
            <person name="Rhee S.Y."/>
            <person name="Sohng J.K."/>
        </authorList>
    </citation>
    <scope>NUCLEOTIDE SEQUENCE</scope>
    <source>
        <tissue evidence="5">Leaf</tissue>
    </source>
</reference>
<feature type="region of interest" description="Disordered" evidence="1">
    <location>
        <begin position="333"/>
        <end position="358"/>
    </location>
</feature>
<evidence type="ECO:0000259" key="4">
    <source>
        <dbReference type="Pfam" id="PF23654"/>
    </source>
</evidence>
<dbReference type="AlphaFoldDB" id="A0A834W207"/>
<evidence type="ECO:0000313" key="5">
    <source>
        <dbReference type="EMBL" id="KAF7801379.1"/>
    </source>
</evidence>
<organism evidence="5 6">
    <name type="scientific">Senna tora</name>
    <dbReference type="NCBI Taxonomy" id="362788"/>
    <lineage>
        <taxon>Eukaryota</taxon>
        <taxon>Viridiplantae</taxon>
        <taxon>Streptophyta</taxon>
        <taxon>Embryophyta</taxon>
        <taxon>Tracheophyta</taxon>
        <taxon>Spermatophyta</taxon>
        <taxon>Magnoliopsida</taxon>
        <taxon>eudicotyledons</taxon>
        <taxon>Gunneridae</taxon>
        <taxon>Pentapetalae</taxon>
        <taxon>rosids</taxon>
        <taxon>fabids</taxon>
        <taxon>Fabales</taxon>
        <taxon>Fabaceae</taxon>
        <taxon>Caesalpinioideae</taxon>
        <taxon>Cassia clade</taxon>
        <taxon>Senna</taxon>
    </lineage>
</organism>
<dbReference type="Gene3D" id="1.25.10.10">
    <property type="entry name" value="Leucine-rich Repeat Variant"/>
    <property type="match status" value="1"/>
</dbReference>
<keyword evidence="6" id="KW-1185">Reference proteome</keyword>
<feature type="region of interest" description="Disordered" evidence="1">
    <location>
        <begin position="1"/>
        <end position="95"/>
    </location>
</feature>
<gene>
    <name evidence="5" type="ORF">G2W53_040490</name>
</gene>
<dbReference type="Pfam" id="PF23654">
    <property type="entry name" value="ARM_LIN_2nd"/>
    <property type="match status" value="1"/>
</dbReference>
<name>A0A834W207_9FABA</name>
<comment type="caution">
    <text evidence="5">The sequence shown here is derived from an EMBL/GenBank/DDBJ whole genome shotgun (WGS) entry which is preliminary data.</text>
</comment>
<feature type="domain" description="Putative E3 ubiquitin-protein ligase LIN ARM repeats" evidence="4">
    <location>
        <begin position="457"/>
        <end position="617"/>
    </location>
</feature>
<protein>
    <submittedName>
        <fullName evidence="5">Putative E3 ubiquitin-protein ligase LIN isoform X1</fullName>
    </submittedName>
</protein>
<dbReference type="OrthoDB" id="635642at2759"/>
<dbReference type="InterPro" id="IPR016024">
    <property type="entry name" value="ARM-type_fold"/>
</dbReference>
<dbReference type="Proteomes" id="UP000634136">
    <property type="component" value="Unassembled WGS sequence"/>
</dbReference>
<sequence>MASSLRELLTQEGFQHSKRPTPLNPKLQSKPLPLYICHNNTNPHDSPTFDSSNHNPPRRNSTTRRRRRASSSSFQSRHRVDSDSNSDSRPNAGPPIMDEVAIRAVIAILSGYIGNYINDERFRKAIRDKCNSCLATGKNDNDNDDDGFSDDGDAILANMEMGMESIDRLVTEEKTMMRKQMRIKSLRNSIELLTIIASLNSNEGSRTSSSSTRGIPNSHLSACAQLYLSIVYKLEKNDRLSARHLLQVFCDSPLLARTYLLPELWEHLFLPHLLHLKIWYSKELEFLSNDEKEKKMKVLSKVYNEKLDKGTTLFALYYKQWLKVGANEPPLPVVPLPSIPRHRSSSRRKSSDSFNSHSSINQNLYHAVFGPKLEQKSTSFDDQNGVLRITYGDEYNSSSFQKEDRRTSFGRSSRKIDKNHAELWLTEPNRSDYFQCFSCRNIPSESLVISHHLANNGDFVRAIKTLCSSEVLSECELAIRVISKAWLNSHGDPLVVEALIKPSVIEGMLEVLFASDEDEILELVISLLAELVQKNDAIRQIILNSDPQLEIFVRLLRSTSLFLKAAVLLYLSKPQAKQLLSSEWVPLVLRVLEFGDKLQTLFTVQRSPQEAAFYFLDQLLTGFDEDKNLENAREVVSLGGLTLLMRRIEAGETHERNKAASIILCCIRSEGSCRSFLAENLDKTCLLELIVLDYNNNSSGCAFSVLAELLCLDRRTKISNLLRRLKEGWGGLNTMHILFMYLRRALPEERPLVATVLLLLDLLEDPFKGSFYREEAVEAIVAALNCQKCDDNIQVQSARALLILAGRFSYTGESLMEKWLLQKAGFQETCLEDSIHGKEIVLYDLIPHNEEEEVESWQERAAYALFKSGNNKLLSALADSIANGLPCLARASLVTVSWMSTYIHLLHDTKLPTIALSILTPQLLESLNYDRDNEERVLASYSLLCLLKSSGRACVSVNDASLYKESVRQLQNLSLVTWTANELISIISKL</sequence>
<dbReference type="InterPro" id="IPR011989">
    <property type="entry name" value="ARM-like"/>
</dbReference>
<dbReference type="InterPro" id="IPR056512">
    <property type="entry name" value="LIN_N"/>
</dbReference>
<feature type="compositionally biased region" description="Polar residues" evidence="1">
    <location>
        <begin position="38"/>
        <end position="55"/>
    </location>
</feature>
<dbReference type="PANTHER" id="PTHR35549:SF3">
    <property type="entry name" value="E3 UBIQUITIN-PROTEIN LIGASE LIN"/>
    <property type="match status" value="1"/>
</dbReference>
<dbReference type="InterPro" id="IPR055566">
    <property type="entry name" value="ARM_LIN"/>
</dbReference>
<dbReference type="PANTHER" id="PTHR35549">
    <property type="entry name" value="OS04G0584500 PROTEIN"/>
    <property type="match status" value="1"/>
</dbReference>